<proteinExistence type="predicted"/>
<accession>A0A7W3QS85</accession>
<gene>
    <name evidence="1" type="ORF">HNR61_009154</name>
</gene>
<reference evidence="1 2" key="1">
    <citation type="submission" date="2020-08" db="EMBL/GenBank/DDBJ databases">
        <title>Genomic Encyclopedia of Type Strains, Phase IV (KMG-IV): sequencing the most valuable type-strain genomes for metagenomic binning, comparative biology and taxonomic classification.</title>
        <authorList>
            <person name="Goeker M."/>
        </authorList>
    </citation>
    <scope>NUCLEOTIDE SEQUENCE [LARGE SCALE GENOMIC DNA]</scope>
    <source>
        <strain evidence="1 2">DSM 44197</strain>
    </source>
</reference>
<evidence type="ECO:0000313" key="1">
    <source>
        <dbReference type="EMBL" id="MBA8957461.1"/>
    </source>
</evidence>
<dbReference type="EMBL" id="JACJIA010000024">
    <property type="protein sequence ID" value="MBA8957461.1"/>
    <property type="molecule type" value="Genomic_DNA"/>
</dbReference>
<name>A0A7W3QS85_ACTNM</name>
<keyword evidence="2" id="KW-1185">Reference proteome</keyword>
<dbReference type="AlphaFoldDB" id="A0A7W3QS85"/>
<organism evidence="1 2">
    <name type="scientific">Actinomadura namibiensis</name>
    <dbReference type="NCBI Taxonomy" id="182080"/>
    <lineage>
        <taxon>Bacteria</taxon>
        <taxon>Bacillati</taxon>
        <taxon>Actinomycetota</taxon>
        <taxon>Actinomycetes</taxon>
        <taxon>Streptosporangiales</taxon>
        <taxon>Thermomonosporaceae</taxon>
        <taxon>Actinomadura</taxon>
    </lineage>
</organism>
<protein>
    <submittedName>
        <fullName evidence="1">Uncharacterized protein</fullName>
    </submittedName>
</protein>
<comment type="caution">
    <text evidence="1">The sequence shown here is derived from an EMBL/GenBank/DDBJ whole genome shotgun (WGS) entry which is preliminary data.</text>
</comment>
<dbReference type="Proteomes" id="UP000572680">
    <property type="component" value="Unassembled WGS sequence"/>
</dbReference>
<evidence type="ECO:0000313" key="2">
    <source>
        <dbReference type="Proteomes" id="UP000572680"/>
    </source>
</evidence>
<sequence>MTIVSPDARCVLGEKFVAGVCVSDMYQPWRSVVEGGWMAEQGAVLLAAFRRS</sequence>